<feature type="transmembrane region" description="Helical" evidence="1">
    <location>
        <begin position="282"/>
        <end position="303"/>
    </location>
</feature>
<feature type="domain" description="TmcB/TmcC TPR repeats" evidence="2">
    <location>
        <begin position="468"/>
        <end position="581"/>
    </location>
</feature>
<proteinExistence type="predicted"/>
<dbReference type="PANTHER" id="PTHR31600">
    <property type="entry name" value="TINY MACROCYSTS PROTEIN B-RELATED"/>
    <property type="match status" value="1"/>
</dbReference>
<dbReference type="InterPro" id="IPR052994">
    <property type="entry name" value="Tiny_macrocysts_regulators"/>
</dbReference>
<accession>A0A5J4VFE5</accession>
<feature type="transmembrane region" description="Helical" evidence="1">
    <location>
        <begin position="252"/>
        <end position="270"/>
    </location>
</feature>
<dbReference type="Proteomes" id="UP000324800">
    <property type="component" value="Unassembled WGS sequence"/>
</dbReference>
<feature type="transmembrane region" description="Helical" evidence="1">
    <location>
        <begin position="100"/>
        <end position="123"/>
    </location>
</feature>
<dbReference type="OrthoDB" id="60033at2759"/>
<feature type="transmembrane region" description="Helical" evidence="1">
    <location>
        <begin position="135"/>
        <end position="156"/>
    </location>
</feature>
<gene>
    <name evidence="3" type="ORF">EZS28_023181</name>
</gene>
<keyword evidence="1" id="KW-0812">Transmembrane</keyword>
<feature type="transmembrane region" description="Helical" evidence="1">
    <location>
        <begin position="309"/>
        <end position="332"/>
    </location>
</feature>
<organism evidence="3 4">
    <name type="scientific">Streblomastix strix</name>
    <dbReference type="NCBI Taxonomy" id="222440"/>
    <lineage>
        <taxon>Eukaryota</taxon>
        <taxon>Metamonada</taxon>
        <taxon>Preaxostyla</taxon>
        <taxon>Oxymonadida</taxon>
        <taxon>Streblomastigidae</taxon>
        <taxon>Streblomastix</taxon>
    </lineage>
</organism>
<name>A0A5J4VFE5_9EUKA</name>
<sequence length="581" mass="66872">MADSSSFKSSQSYHITPDGSKQFSKIDQAVFNFFIPLYDQTKRRDVRGDYLHYCVCSLMLLMIQFFRLDTQTWNPPMISKQLGFVDGSAYGFLLHDMSPILSIVCFGVILLCWGYIIPVVIFFRKIVGSQKWMIEILRGYFMIAIALYIPLCNIFITSFDCHKTADGILVLNTGTCQCFGNNTLQILGAIFGIVGLCFITLQNTLYSLLIFHFNPKNGGPFAKRKGNTEMIMQFLILFMVLAMRLLSTWWFWRLVVVVISSGIMIYLTIYNQPHYKLIGNTLYAIIFIGVAVIRLFLEIGYLIERSTQSIIPTIVFMIVGIGLWPVGGFIVFKLTKKRQHKLWLLNEDLQPLIQFGQDELGNQQQSREMSIKSLPKLKNPFLVEQQLRFLGESSEFRNTDMLNYADIVYNHALRRNKKNAQLMFDYGTFLEAYKKNTKSNSVYMKCLQGCEPDFCLRFVLFCKQIESQQHALNNTGHGKASSGMMSLTFEEMLSTAEQHHEDAKTSLKEFWQNLASVNMSAPRVPQLLKRIVDNEAKARRGYEELLVTHPNSLIVLREYARLLLDIYQDEDTAEQIIQRAE</sequence>
<dbReference type="SUPFAM" id="SSF48452">
    <property type="entry name" value="TPR-like"/>
    <property type="match status" value="1"/>
</dbReference>
<dbReference type="PANTHER" id="PTHR31600:SF2">
    <property type="entry name" value="GAMETE ENRICHED GENE 10 PROTEIN-RELATED"/>
    <property type="match status" value="1"/>
</dbReference>
<comment type="caution">
    <text evidence="3">The sequence shown here is derived from an EMBL/GenBank/DDBJ whole genome shotgun (WGS) entry which is preliminary data.</text>
</comment>
<protein>
    <recommendedName>
        <fullName evidence="2">TmcB/TmcC TPR repeats domain-containing protein</fullName>
    </recommendedName>
</protein>
<dbReference type="EMBL" id="SNRW01007407">
    <property type="protein sequence ID" value="KAA6381291.1"/>
    <property type="molecule type" value="Genomic_DNA"/>
</dbReference>
<dbReference type="Pfam" id="PF25474">
    <property type="entry name" value="TPR_TmcB"/>
    <property type="match status" value="1"/>
</dbReference>
<dbReference type="AlphaFoldDB" id="A0A5J4VFE5"/>
<keyword evidence="1" id="KW-1133">Transmembrane helix</keyword>
<evidence type="ECO:0000256" key="1">
    <source>
        <dbReference type="SAM" id="Phobius"/>
    </source>
</evidence>
<evidence type="ECO:0000259" key="2">
    <source>
        <dbReference type="Pfam" id="PF25474"/>
    </source>
</evidence>
<evidence type="ECO:0000313" key="4">
    <source>
        <dbReference type="Proteomes" id="UP000324800"/>
    </source>
</evidence>
<keyword evidence="1" id="KW-0472">Membrane</keyword>
<evidence type="ECO:0000313" key="3">
    <source>
        <dbReference type="EMBL" id="KAA6381291.1"/>
    </source>
</evidence>
<dbReference type="InterPro" id="IPR011990">
    <property type="entry name" value="TPR-like_helical_dom_sf"/>
</dbReference>
<feature type="transmembrane region" description="Helical" evidence="1">
    <location>
        <begin position="50"/>
        <end position="68"/>
    </location>
</feature>
<feature type="transmembrane region" description="Helical" evidence="1">
    <location>
        <begin position="189"/>
        <end position="209"/>
    </location>
</feature>
<dbReference type="InterPro" id="IPR057352">
    <property type="entry name" value="TPR_TmcB/C"/>
</dbReference>
<reference evidence="3 4" key="1">
    <citation type="submission" date="2019-03" db="EMBL/GenBank/DDBJ databases">
        <title>Single cell metagenomics reveals metabolic interactions within the superorganism composed of flagellate Streblomastix strix and complex community of Bacteroidetes bacteria on its surface.</title>
        <authorList>
            <person name="Treitli S.C."/>
            <person name="Kolisko M."/>
            <person name="Husnik F."/>
            <person name="Keeling P."/>
            <person name="Hampl V."/>
        </authorList>
    </citation>
    <scope>NUCLEOTIDE SEQUENCE [LARGE SCALE GENOMIC DNA]</scope>
    <source>
        <strain evidence="3">ST1C</strain>
    </source>
</reference>
<dbReference type="Gene3D" id="1.25.40.10">
    <property type="entry name" value="Tetratricopeptide repeat domain"/>
    <property type="match status" value="1"/>
</dbReference>